<comment type="caution">
    <text evidence="1">The sequence shown here is derived from an EMBL/GenBank/DDBJ whole genome shotgun (WGS) entry which is preliminary data.</text>
</comment>
<keyword evidence="2" id="KW-1185">Reference proteome</keyword>
<organism evidence="1 2">
    <name type="scientific">Metabacillus malikii</name>
    <dbReference type="NCBI Taxonomy" id="1504265"/>
    <lineage>
        <taxon>Bacteria</taxon>
        <taxon>Bacillati</taxon>
        <taxon>Bacillota</taxon>
        <taxon>Bacilli</taxon>
        <taxon>Bacillales</taxon>
        <taxon>Bacillaceae</taxon>
        <taxon>Metabacillus</taxon>
    </lineage>
</organism>
<dbReference type="EMBL" id="JAUSUD010000016">
    <property type="protein sequence ID" value="MDQ0231940.1"/>
    <property type="molecule type" value="Genomic_DNA"/>
</dbReference>
<evidence type="ECO:0000313" key="2">
    <source>
        <dbReference type="Proteomes" id="UP001234495"/>
    </source>
</evidence>
<protein>
    <submittedName>
        <fullName evidence="1">Uncharacterized protein</fullName>
    </submittedName>
</protein>
<dbReference type="Proteomes" id="UP001234495">
    <property type="component" value="Unassembled WGS sequence"/>
</dbReference>
<sequence length="76" mass="8815">MRLLRMRWSGEPHTGFYAELSGGSPPGRKRMLLCCNQPKPTNKENTILLTKIALTITKCQNNINYLHYIYAEAQRY</sequence>
<gene>
    <name evidence="1" type="ORF">J2S19_003225</name>
</gene>
<reference evidence="1 2" key="1">
    <citation type="submission" date="2023-07" db="EMBL/GenBank/DDBJ databases">
        <title>Genomic Encyclopedia of Type Strains, Phase IV (KMG-IV): sequencing the most valuable type-strain genomes for metagenomic binning, comparative biology and taxonomic classification.</title>
        <authorList>
            <person name="Goeker M."/>
        </authorList>
    </citation>
    <scope>NUCLEOTIDE SEQUENCE [LARGE SCALE GENOMIC DNA]</scope>
    <source>
        <strain evidence="1 2">DSM 29005</strain>
    </source>
</reference>
<accession>A0ABT9ZI26</accession>
<evidence type="ECO:0000313" key="1">
    <source>
        <dbReference type="EMBL" id="MDQ0231940.1"/>
    </source>
</evidence>
<proteinExistence type="predicted"/>
<name>A0ABT9ZI26_9BACI</name>